<feature type="transmembrane region" description="Helical" evidence="9">
    <location>
        <begin position="46"/>
        <end position="65"/>
    </location>
</feature>
<feature type="binding site" evidence="6">
    <location>
        <position position="401"/>
    </location>
    <ligand>
        <name>Na(+)</name>
        <dbReference type="ChEBI" id="CHEBI:29101"/>
        <label>1</label>
    </ligand>
</feature>
<feature type="binding site" evidence="6">
    <location>
        <position position="404"/>
    </location>
    <ligand>
        <name>Na(+)</name>
        <dbReference type="ChEBI" id="CHEBI:29101"/>
        <label>1</label>
    </ligand>
</feature>
<dbReference type="NCBIfam" id="NF037979">
    <property type="entry name" value="Na_transp"/>
    <property type="match status" value="1"/>
</dbReference>
<feature type="transmembrane region" description="Helical" evidence="9">
    <location>
        <begin position="330"/>
        <end position="354"/>
    </location>
</feature>
<feature type="binding site" evidence="6">
    <location>
        <position position="54"/>
    </location>
    <ligand>
        <name>Na(+)</name>
        <dbReference type="ChEBI" id="CHEBI:29101"/>
        <label>1</label>
    </ligand>
</feature>
<dbReference type="GO" id="GO:0035725">
    <property type="term" value="P:sodium ion transmembrane transport"/>
    <property type="evidence" value="ECO:0007669"/>
    <property type="project" value="TreeGrafter"/>
</dbReference>
<feature type="binding site" evidence="6">
    <location>
        <position position="304"/>
    </location>
    <ligand>
        <name>Na(+)</name>
        <dbReference type="ChEBI" id="CHEBI:29101"/>
        <label>1</label>
    </ligand>
</feature>
<dbReference type="GO" id="GO:0006865">
    <property type="term" value="P:amino acid transport"/>
    <property type="evidence" value="ECO:0007669"/>
    <property type="project" value="TreeGrafter"/>
</dbReference>
<comment type="subcellular location">
    <subcellularLocation>
        <location evidence="1">Membrane</location>
        <topology evidence="1">Multi-pass membrane protein</topology>
    </subcellularLocation>
</comment>
<evidence type="ECO:0000313" key="11">
    <source>
        <dbReference type="WBParaSite" id="SRDH1_22330.6"/>
    </source>
</evidence>
<keyword evidence="6" id="KW-0479">Metal-binding</keyword>
<reference evidence="11" key="2">
    <citation type="submission" date="2023-11" db="UniProtKB">
        <authorList>
            <consortium name="WormBaseParasite"/>
        </authorList>
    </citation>
    <scope>IDENTIFICATION</scope>
</reference>
<feature type="transmembrane region" description="Helical" evidence="9">
    <location>
        <begin position="77"/>
        <end position="99"/>
    </location>
</feature>
<dbReference type="GO" id="GO:0046872">
    <property type="term" value="F:metal ion binding"/>
    <property type="evidence" value="ECO:0007669"/>
    <property type="project" value="UniProtKB-KW"/>
</dbReference>
<dbReference type="GO" id="GO:0005886">
    <property type="term" value="C:plasma membrane"/>
    <property type="evidence" value="ECO:0007669"/>
    <property type="project" value="TreeGrafter"/>
</dbReference>
<reference evidence="10" key="1">
    <citation type="submission" date="2022-06" db="EMBL/GenBank/DDBJ databases">
        <authorList>
            <person name="Berger JAMES D."/>
            <person name="Berger JAMES D."/>
        </authorList>
    </citation>
    <scope>NUCLEOTIDE SEQUENCE [LARGE SCALE GENOMIC DNA]</scope>
</reference>
<keyword evidence="7" id="KW-1015">Disulfide bond</keyword>
<protein>
    <recommendedName>
        <fullName evidence="8">Transporter</fullName>
    </recommendedName>
</protein>
<dbReference type="PROSITE" id="PS00754">
    <property type="entry name" value="NA_NEUROTRAN_SYMP_2"/>
    <property type="match status" value="1"/>
</dbReference>
<keyword evidence="6" id="KW-0915">Sodium</keyword>
<dbReference type="SUPFAM" id="SSF161070">
    <property type="entry name" value="SNF-like"/>
    <property type="match status" value="1"/>
</dbReference>
<sequence length="639" mass="72353">MMSNCEGTTVSNYHDLYISEIQSIDQLSNHINEENKMKKEYWKGKIDFFIACLGFSIGLGNVWRFPYLCYKNGGGAFLIPYFISVLLAGIPLFLLEVTVGQLTRHGVIAAWNICPLFQGIGYACTLINFFLNCYYTVILTWAFHYIFSSFTNELPWTKCDQSWNTPACRVFTSRPINSSTIENTTKFSNLSFITVDSTTEYWEYRVLSISDGIHNIGTIQWDLALCLLFTWIIIYLCIWNGIKSSTKIMYVTALLPYGFMIILLIRTALLDGALNGLIQYLKPNWSKLTDMTVWSDAGTQIFFSYSLGLGVLTAFGSYNKFHHNSLRDCCLFALVNTFTSLLSGCVIFCTLGYMSYISNIPLNEIAESGPGLGFIVYPKAIGTMPGSPFWSICFFIMIILLGIDSMFAGVEGFIVAAGDYFPYILMNKKYRCIFVGCVCIVSYFVGLSMVTNGGMYVFQLLDYYSGSRIILIVGLLESLVIGYIYGYKRISNDMEMMYGFSLKWIVCLFWCIVTPIFTFALFIISVIVYEELTYKRASIHEPYRFPGWAVKVGWLIASSSVLLIPLVMIIKIFQTSGTFIQVSCELFLFSVPFLMMIDPTLVLKCLSHSIETHPESKKVNQNVGIVVIYEIATKNSNRN</sequence>
<dbReference type="AlphaFoldDB" id="A0AA85ESG2"/>
<feature type="transmembrane region" description="Helical" evidence="9">
    <location>
        <begin position="507"/>
        <end position="528"/>
    </location>
</feature>
<evidence type="ECO:0000256" key="5">
    <source>
        <dbReference type="ARBA" id="ARBA00023136"/>
    </source>
</evidence>
<keyword evidence="4 9" id="KW-1133">Transmembrane helix</keyword>
<feature type="transmembrane region" description="Helical" evidence="9">
    <location>
        <begin position="219"/>
        <end position="242"/>
    </location>
</feature>
<feature type="transmembrane region" description="Helical" evidence="9">
    <location>
        <begin position="389"/>
        <end position="418"/>
    </location>
</feature>
<evidence type="ECO:0000256" key="7">
    <source>
        <dbReference type="PIRSR" id="PIRSR600175-2"/>
    </source>
</evidence>
<dbReference type="PRINTS" id="PR00176">
    <property type="entry name" value="NANEUSMPORT"/>
</dbReference>
<feature type="transmembrane region" description="Helical" evidence="9">
    <location>
        <begin position="254"/>
        <end position="281"/>
    </location>
</feature>
<name>A0AA85ESG2_9TREM</name>
<dbReference type="PANTHER" id="PTHR11616">
    <property type="entry name" value="SODIUM/CHLORIDE DEPENDENT TRANSPORTER"/>
    <property type="match status" value="1"/>
</dbReference>
<dbReference type="GO" id="GO:0015293">
    <property type="term" value="F:symporter activity"/>
    <property type="evidence" value="ECO:0007669"/>
    <property type="project" value="UniProtKB-KW"/>
</dbReference>
<dbReference type="WBParaSite" id="SRDH1_22330.6">
    <property type="protein sequence ID" value="SRDH1_22330.6"/>
    <property type="gene ID" value="SRDH1_22330"/>
</dbReference>
<feature type="binding site" evidence="6">
    <location>
        <position position="405"/>
    </location>
    <ligand>
        <name>Na(+)</name>
        <dbReference type="ChEBI" id="CHEBI:29101"/>
        <label>1</label>
    </ligand>
</feature>
<keyword evidence="5 9" id="KW-0472">Membrane</keyword>
<feature type="transmembrane region" description="Helical" evidence="9">
    <location>
        <begin position="430"/>
        <end position="449"/>
    </location>
</feature>
<feature type="binding site" evidence="6">
    <location>
        <position position="336"/>
    </location>
    <ligand>
        <name>Na(+)</name>
        <dbReference type="ChEBI" id="CHEBI:29101"/>
        <label>1</label>
    </ligand>
</feature>
<feature type="transmembrane region" description="Helical" evidence="9">
    <location>
        <begin position="469"/>
        <end position="486"/>
    </location>
</feature>
<dbReference type="InterPro" id="IPR037272">
    <property type="entry name" value="SNS_sf"/>
</dbReference>
<dbReference type="PROSITE" id="PS50267">
    <property type="entry name" value="NA_NEUROTRAN_SYMP_3"/>
    <property type="match status" value="1"/>
</dbReference>
<dbReference type="Proteomes" id="UP000050792">
    <property type="component" value="Unassembled WGS sequence"/>
</dbReference>
<keyword evidence="8" id="KW-0769">Symport</keyword>
<keyword evidence="2 8" id="KW-0813">Transport</keyword>
<dbReference type="InterPro" id="IPR000175">
    <property type="entry name" value="Na/ntran_symport"/>
</dbReference>
<evidence type="ECO:0000256" key="6">
    <source>
        <dbReference type="PIRSR" id="PIRSR600175-1"/>
    </source>
</evidence>
<keyword evidence="3 8" id="KW-0812">Transmembrane</keyword>
<evidence type="ECO:0000256" key="8">
    <source>
        <dbReference type="RuleBase" id="RU003732"/>
    </source>
</evidence>
<accession>A0AA85ESG2</accession>
<evidence type="ECO:0000256" key="2">
    <source>
        <dbReference type="ARBA" id="ARBA00022448"/>
    </source>
</evidence>
<evidence type="ECO:0000256" key="4">
    <source>
        <dbReference type="ARBA" id="ARBA00022989"/>
    </source>
</evidence>
<dbReference type="PROSITE" id="PS00610">
    <property type="entry name" value="NA_NEUROTRAN_SYMP_1"/>
    <property type="match status" value="1"/>
</dbReference>
<dbReference type="Pfam" id="PF00209">
    <property type="entry name" value="SNF"/>
    <property type="match status" value="1"/>
</dbReference>
<evidence type="ECO:0000256" key="1">
    <source>
        <dbReference type="ARBA" id="ARBA00004141"/>
    </source>
</evidence>
<feature type="transmembrane region" description="Helical" evidence="9">
    <location>
        <begin position="548"/>
        <end position="570"/>
    </location>
</feature>
<evidence type="ECO:0000313" key="10">
    <source>
        <dbReference type="Proteomes" id="UP000050792"/>
    </source>
</evidence>
<dbReference type="PANTHER" id="PTHR11616:SF309">
    <property type="entry name" value="TRANSPORTER"/>
    <property type="match status" value="1"/>
</dbReference>
<evidence type="ECO:0000256" key="9">
    <source>
        <dbReference type="SAM" id="Phobius"/>
    </source>
</evidence>
<organism evidence="10 11">
    <name type="scientific">Schistosoma rodhaini</name>
    <dbReference type="NCBI Taxonomy" id="6188"/>
    <lineage>
        <taxon>Eukaryota</taxon>
        <taxon>Metazoa</taxon>
        <taxon>Spiralia</taxon>
        <taxon>Lophotrochozoa</taxon>
        <taxon>Platyhelminthes</taxon>
        <taxon>Trematoda</taxon>
        <taxon>Digenea</taxon>
        <taxon>Strigeidida</taxon>
        <taxon>Schistosomatoidea</taxon>
        <taxon>Schistosomatidae</taxon>
        <taxon>Schistosoma</taxon>
    </lineage>
</organism>
<proteinExistence type="inferred from homology"/>
<evidence type="ECO:0000256" key="3">
    <source>
        <dbReference type="ARBA" id="ARBA00022692"/>
    </source>
</evidence>
<feature type="disulfide bond" evidence="7">
    <location>
        <begin position="159"/>
        <end position="168"/>
    </location>
</feature>
<feature type="transmembrane region" description="Helical" evidence="9">
    <location>
        <begin position="120"/>
        <end position="147"/>
    </location>
</feature>
<feature type="transmembrane region" description="Helical" evidence="9">
    <location>
        <begin position="301"/>
        <end position="318"/>
    </location>
</feature>
<keyword evidence="10" id="KW-1185">Reference proteome</keyword>
<comment type="similarity">
    <text evidence="8">Belongs to the sodium:neurotransmitter symporter (SNF) (TC 2.A.22) family.</text>
</comment>
<feature type="binding site" evidence="6">
    <location>
        <position position="61"/>
    </location>
    <ligand>
        <name>Na(+)</name>
        <dbReference type="ChEBI" id="CHEBI:29101"/>
        <label>1</label>
    </ligand>
</feature>